<comment type="caution">
    <text evidence="3">The sequence shown here is derived from an EMBL/GenBank/DDBJ whole genome shotgun (WGS) entry which is preliminary data.</text>
</comment>
<dbReference type="EMBL" id="JAEKJY010000001">
    <property type="protein sequence ID" value="MBN8234452.1"/>
    <property type="molecule type" value="Genomic_DNA"/>
</dbReference>
<proteinExistence type="predicted"/>
<keyword evidence="4" id="KW-1185">Reference proteome</keyword>
<accession>A0ABS3DSY7</accession>
<evidence type="ECO:0008006" key="5">
    <source>
        <dbReference type="Google" id="ProtNLM"/>
    </source>
</evidence>
<organism evidence="3 4">
    <name type="scientific">Halobacillus kuroshimensis</name>
    <dbReference type="NCBI Taxonomy" id="302481"/>
    <lineage>
        <taxon>Bacteria</taxon>
        <taxon>Bacillati</taxon>
        <taxon>Bacillota</taxon>
        <taxon>Bacilli</taxon>
        <taxon>Bacillales</taxon>
        <taxon>Bacillaceae</taxon>
        <taxon>Halobacillus</taxon>
    </lineage>
</organism>
<evidence type="ECO:0000256" key="2">
    <source>
        <dbReference type="SAM" id="Phobius"/>
    </source>
</evidence>
<reference evidence="3 4" key="1">
    <citation type="submission" date="2020-12" db="EMBL/GenBank/DDBJ databases">
        <title>Oil enriched cultivation method for isolating marine PHA-producing bacteria.</title>
        <authorList>
            <person name="Zheng W."/>
            <person name="Yu S."/>
            <person name="Huang Y."/>
        </authorList>
    </citation>
    <scope>NUCLEOTIDE SEQUENCE [LARGE SCALE GENOMIC DNA]</scope>
    <source>
        <strain evidence="3 4">SY-2-6</strain>
    </source>
</reference>
<gene>
    <name evidence="3" type="ORF">JF544_04290</name>
</gene>
<name>A0ABS3DSY7_9BACI</name>
<evidence type="ECO:0000313" key="3">
    <source>
        <dbReference type="EMBL" id="MBN8234452.1"/>
    </source>
</evidence>
<sequence length="194" mass="20980">MAGKIKNNPTKERSLGKIMLAVFIPFIFLGVLAWVALTLSGMNVSKEVGKAASAIPGLSTITSSNEAESTGDTSDRLEAALANKEAEINQLKQEASDKESLMEEKDRQILQLQADLEEASQPSVQEEEAEDSVKDLALSFREMDAEDAAPILQEMNQDKAVLVLKEITNKERGTILGAMESAAAAEIAVRLMDE</sequence>
<dbReference type="Gene3D" id="1.25.60.10">
    <property type="entry name" value="MgtE N-terminal domain-like"/>
    <property type="match status" value="1"/>
</dbReference>
<feature type="coiled-coil region" evidence="1">
    <location>
        <begin position="74"/>
        <end position="108"/>
    </location>
</feature>
<dbReference type="Proteomes" id="UP000663970">
    <property type="component" value="Unassembled WGS sequence"/>
</dbReference>
<feature type="transmembrane region" description="Helical" evidence="2">
    <location>
        <begin position="20"/>
        <end position="37"/>
    </location>
</feature>
<protein>
    <recommendedName>
        <fullName evidence="5">Magnesium transporter MgtE intracellular domain-containing protein</fullName>
    </recommendedName>
</protein>
<evidence type="ECO:0000313" key="4">
    <source>
        <dbReference type="Proteomes" id="UP000663970"/>
    </source>
</evidence>
<evidence type="ECO:0000256" key="1">
    <source>
        <dbReference type="SAM" id="Coils"/>
    </source>
</evidence>
<keyword evidence="2" id="KW-0812">Transmembrane</keyword>
<dbReference type="InterPro" id="IPR038076">
    <property type="entry name" value="MgtE_N_sf"/>
</dbReference>
<keyword evidence="2" id="KW-1133">Transmembrane helix</keyword>
<dbReference type="RefSeq" id="WP_206932576.1">
    <property type="nucleotide sequence ID" value="NZ_JAEKJY010000001.1"/>
</dbReference>
<keyword evidence="2" id="KW-0472">Membrane</keyword>
<dbReference type="SUPFAM" id="SSF158791">
    <property type="entry name" value="MgtE N-terminal domain-like"/>
    <property type="match status" value="1"/>
</dbReference>
<keyword evidence="1" id="KW-0175">Coiled coil</keyword>